<dbReference type="OrthoDB" id="265044at2759"/>
<dbReference type="SUPFAM" id="SSF52540">
    <property type="entry name" value="P-loop containing nucleoside triphosphate hydrolases"/>
    <property type="match status" value="1"/>
</dbReference>
<dbReference type="Proteomes" id="UP000449547">
    <property type="component" value="Unassembled WGS sequence"/>
</dbReference>
<dbReference type="VEuPathDB" id="FungiDB:DIURU_004794"/>
<dbReference type="PANTHER" id="PTHR24070">
    <property type="entry name" value="RAS, DI-RAS, AND RHEB FAMILY MEMBERS OF SMALL GTPASE SUPERFAMILY"/>
    <property type="match status" value="1"/>
</dbReference>
<dbReference type="InterPro" id="IPR020849">
    <property type="entry name" value="Small_GTPase_Ras-type"/>
</dbReference>
<dbReference type="GO" id="GO:0003924">
    <property type="term" value="F:GTPase activity"/>
    <property type="evidence" value="ECO:0007669"/>
    <property type="project" value="InterPro"/>
</dbReference>
<dbReference type="AlphaFoldDB" id="A0A642UF92"/>
<sequence length="258" mass="28278">MNANSLSALKVGFDILMLGEHHSGKSSVVLRYVHQRFIDNIDSSVEDMYVKVIADDDSYQEFSIFDASALQDRYSSSRKQQFLNCHCLMVVYSITDRDSFEPVEDIVQHFNMVRNKAELTAVPMVLVGNKADLDDIRQVSDTEGQELASRLGMSFFEVSAATGEGVNEAFAPLIEILGKTRERRPSAKAVSPTSDRPSTAGTLQIDRDLGTSSPESSLNRRSQSATSAIASRQRSSDNAVRSVSKKAAPEAQGCCVIT</sequence>
<dbReference type="Pfam" id="PF00071">
    <property type="entry name" value="Ras"/>
    <property type="match status" value="1"/>
</dbReference>
<feature type="compositionally biased region" description="Polar residues" evidence="3">
    <location>
        <begin position="191"/>
        <end position="202"/>
    </location>
</feature>
<reference evidence="4 5" key="1">
    <citation type="submission" date="2019-07" db="EMBL/GenBank/DDBJ databases">
        <title>Genome assembly of two rare yeast pathogens: Diutina rugosa and Trichomonascus ciferrii.</title>
        <authorList>
            <person name="Mixao V."/>
            <person name="Saus E."/>
            <person name="Hansen A."/>
            <person name="Lass-Flor C."/>
            <person name="Gabaldon T."/>
        </authorList>
    </citation>
    <scope>NUCLEOTIDE SEQUENCE [LARGE SCALE GENOMIC DNA]</scope>
    <source>
        <strain evidence="4 5">CBS 613</strain>
    </source>
</reference>
<accession>A0A642UF92</accession>
<dbReference type="FunFam" id="3.40.50.300:FF:001447">
    <property type="entry name" value="Ras-related protein Rab-1B"/>
    <property type="match status" value="1"/>
</dbReference>
<dbReference type="GO" id="GO:0005525">
    <property type="term" value="F:GTP binding"/>
    <property type="evidence" value="ECO:0007669"/>
    <property type="project" value="UniProtKB-KW"/>
</dbReference>
<dbReference type="PROSITE" id="PS51421">
    <property type="entry name" value="RAS"/>
    <property type="match status" value="1"/>
</dbReference>
<dbReference type="SMART" id="SM00174">
    <property type="entry name" value="RHO"/>
    <property type="match status" value="1"/>
</dbReference>
<evidence type="ECO:0000256" key="1">
    <source>
        <dbReference type="ARBA" id="ARBA00022741"/>
    </source>
</evidence>
<dbReference type="EMBL" id="SWFT01000149">
    <property type="protein sequence ID" value="KAA8897941.1"/>
    <property type="molecule type" value="Genomic_DNA"/>
</dbReference>
<dbReference type="OMA" id="LFREVIC"/>
<dbReference type="RefSeq" id="XP_034010198.1">
    <property type="nucleotide sequence ID" value="XM_034157706.1"/>
</dbReference>
<protein>
    <recommendedName>
        <fullName evidence="6">GTP-binding protein</fullName>
    </recommendedName>
</protein>
<dbReference type="NCBIfam" id="TIGR00231">
    <property type="entry name" value="small_GTP"/>
    <property type="match status" value="1"/>
</dbReference>
<gene>
    <name evidence="4" type="ORF">DIURU_004794</name>
</gene>
<comment type="caution">
    <text evidence="4">The sequence shown here is derived from an EMBL/GenBank/DDBJ whole genome shotgun (WGS) entry which is preliminary data.</text>
</comment>
<keyword evidence="1" id="KW-0547">Nucleotide-binding</keyword>
<name>A0A642UF92_DIURU</name>
<dbReference type="PROSITE" id="PS51419">
    <property type="entry name" value="RAB"/>
    <property type="match status" value="1"/>
</dbReference>
<feature type="region of interest" description="Disordered" evidence="3">
    <location>
        <begin position="182"/>
        <end position="258"/>
    </location>
</feature>
<evidence type="ECO:0000256" key="3">
    <source>
        <dbReference type="SAM" id="MobiDB-lite"/>
    </source>
</evidence>
<evidence type="ECO:0000313" key="4">
    <source>
        <dbReference type="EMBL" id="KAA8897941.1"/>
    </source>
</evidence>
<dbReference type="InterPro" id="IPR027417">
    <property type="entry name" value="P-loop_NTPase"/>
</dbReference>
<organism evidence="4 5">
    <name type="scientific">Diutina rugosa</name>
    <name type="common">Yeast</name>
    <name type="synonym">Candida rugosa</name>
    <dbReference type="NCBI Taxonomy" id="5481"/>
    <lineage>
        <taxon>Eukaryota</taxon>
        <taxon>Fungi</taxon>
        <taxon>Dikarya</taxon>
        <taxon>Ascomycota</taxon>
        <taxon>Saccharomycotina</taxon>
        <taxon>Pichiomycetes</taxon>
        <taxon>Debaryomycetaceae</taxon>
        <taxon>Diutina</taxon>
    </lineage>
</organism>
<keyword evidence="2" id="KW-0342">GTP-binding</keyword>
<evidence type="ECO:0000313" key="5">
    <source>
        <dbReference type="Proteomes" id="UP000449547"/>
    </source>
</evidence>
<dbReference type="GeneID" id="54783445"/>
<dbReference type="SMART" id="SM00173">
    <property type="entry name" value="RAS"/>
    <property type="match status" value="1"/>
</dbReference>
<feature type="compositionally biased region" description="Polar residues" evidence="3">
    <location>
        <begin position="210"/>
        <end position="241"/>
    </location>
</feature>
<dbReference type="PRINTS" id="PR00449">
    <property type="entry name" value="RASTRNSFRMNG"/>
</dbReference>
<evidence type="ECO:0008006" key="6">
    <source>
        <dbReference type="Google" id="ProtNLM"/>
    </source>
</evidence>
<dbReference type="SMART" id="SM00175">
    <property type="entry name" value="RAB"/>
    <property type="match status" value="1"/>
</dbReference>
<evidence type="ECO:0000256" key="2">
    <source>
        <dbReference type="ARBA" id="ARBA00023134"/>
    </source>
</evidence>
<dbReference type="GO" id="GO:0007165">
    <property type="term" value="P:signal transduction"/>
    <property type="evidence" value="ECO:0007669"/>
    <property type="project" value="InterPro"/>
</dbReference>
<keyword evidence="5" id="KW-1185">Reference proteome</keyword>
<dbReference type="InterPro" id="IPR001806">
    <property type="entry name" value="Small_GTPase"/>
</dbReference>
<dbReference type="GO" id="GO:0016020">
    <property type="term" value="C:membrane"/>
    <property type="evidence" value="ECO:0007669"/>
    <property type="project" value="InterPro"/>
</dbReference>
<dbReference type="Gene3D" id="3.40.50.300">
    <property type="entry name" value="P-loop containing nucleotide triphosphate hydrolases"/>
    <property type="match status" value="1"/>
</dbReference>
<proteinExistence type="predicted"/>
<dbReference type="InterPro" id="IPR005225">
    <property type="entry name" value="Small_GTP-bd"/>
</dbReference>